<evidence type="ECO:0000313" key="3">
    <source>
        <dbReference type="Proteomes" id="UP000085678"/>
    </source>
</evidence>
<dbReference type="InterPro" id="IPR016024">
    <property type="entry name" value="ARM-type_fold"/>
</dbReference>
<dbReference type="GeneID" id="106158820"/>
<feature type="compositionally biased region" description="Polar residues" evidence="1">
    <location>
        <begin position="1100"/>
        <end position="1113"/>
    </location>
</feature>
<feature type="non-terminal residue" evidence="4">
    <location>
        <position position="2028"/>
    </location>
</feature>
<dbReference type="PANTHER" id="PTHR13743:SF162">
    <property type="entry name" value="NEUROBEACHIN"/>
    <property type="match status" value="1"/>
</dbReference>
<dbReference type="KEGG" id="lak:106158820"/>
<feature type="compositionally biased region" description="Basic and acidic residues" evidence="1">
    <location>
        <begin position="1068"/>
        <end position="1099"/>
    </location>
</feature>
<name>A0A1S3HXT8_LINAN</name>
<feature type="compositionally biased region" description="Basic and acidic residues" evidence="1">
    <location>
        <begin position="1684"/>
        <end position="1699"/>
    </location>
</feature>
<evidence type="ECO:0000259" key="2">
    <source>
        <dbReference type="PROSITE" id="PS51783"/>
    </source>
</evidence>
<feature type="compositionally biased region" description="Basic and acidic residues" evidence="1">
    <location>
        <begin position="1604"/>
        <end position="1614"/>
    </location>
</feature>
<dbReference type="InterPro" id="IPR011993">
    <property type="entry name" value="PH-like_dom_sf"/>
</dbReference>
<dbReference type="PANTHER" id="PTHR13743">
    <property type="entry name" value="BEIGE/BEACH-RELATED"/>
    <property type="match status" value="1"/>
</dbReference>
<dbReference type="InterPro" id="IPR046852">
    <property type="entry name" value="Neurobeachin_a-sol"/>
</dbReference>
<organism evidence="3 4">
    <name type="scientific">Lingula anatina</name>
    <name type="common">Brachiopod</name>
    <name type="synonym">Lingula unguis</name>
    <dbReference type="NCBI Taxonomy" id="7574"/>
    <lineage>
        <taxon>Eukaryota</taxon>
        <taxon>Metazoa</taxon>
        <taxon>Spiralia</taxon>
        <taxon>Lophotrochozoa</taxon>
        <taxon>Brachiopoda</taxon>
        <taxon>Linguliformea</taxon>
        <taxon>Lingulata</taxon>
        <taxon>Lingulida</taxon>
        <taxon>Linguloidea</taxon>
        <taxon>Lingulidae</taxon>
        <taxon>Lingula</taxon>
    </lineage>
</organism>
<sequence length="2028" mass="226939">MTSESSQVYASPAQEAKTVEELLKMPGSTEVKFGVLIGLIKVEQVTNKEVVDTLLHLLVGGELDLENNFIIQEPENIKHMLQLVDTCNPTLQAEIWSIFTAILRKSTRNLQACTEVGLIEKALQHLQESDEVVGDLLIDMMGVLASYSITVKELKLLFGFLKASNGKWPRHAVKLISVLRHMPQRHGPDEFFSFPGKTGACIALPPIAKWPYQNGWTFSTWIRLDPVSGGNIEREKPYLYTFRTAKGLGYSAHFIGSALVITAMKIAGKGFQHCVNFEFQPKKWYMVTLVHVYRLWGKSEVQVYVDGQMVSTTEMSWLVSGNEPFNKCFIGTTHEQKEESMFCGQMSTIYMFSEALQPQYIDAIYHLGPAYKSQFRFTNECDTQGHEILFDDKFHSSIVMMYNPIACDGQLCLESSPKGNPSIFVHTPHALMLEGVKAVVTHSIHSTLHSLGGIQTLFPLFGQLDCVQESASEEEKVDHTVCSTLLALLCDLLESSVTIQQQMLQNRGFLVISYLLEKASREHLSEDVLNSFLKLTKYLVGLPNGGPLLKQLFDHVLFNPALWIHSPVAVQTKLWTYMSTEFIADAQIYTNIRRVSAVLQTMHSLKYYYWVTNPKDRSGITPKGTDGPRPAKEEIIKLRSLMLSYLKQLIMRGPGIYEDELQSLLNFLTTVHEDENLSDVLSLVVTLMAEHPSSMVPGFDRKNGIRTVFKLLASPSEMIRINTLKFLGFFLMRSTHKRKHDSMGPYNLFSLLSERLCLHSNELTMNTYNVLFEVLTERMSKTVIVGKHPEPDNNFRIENSLILKVVATLIRQSRQTESLMEVKKVFLSDLMILCNNNKDNRRTILQMSVWQDWLFSMAYTYPRNQEERKITGMVMALFKMLLHHAIKIEYGGWRVWIDTLAILHSKISYEDFRIHMSKVYRQYEQQRVDHISDPQARQTHPVSTISGISDEHTYTKPAPKSTVTVTEIKENGDTGADSTGSTETEQRVQDTSTIEGKEQIQSGDKEQEDSPSKVSENASSPVKSVSEMDGAELEKGVREFLNEVIQNAVKKVEEEGKDGQEGGNVAQEKTEVSVESEKDTLAGVHDNKAESQERIEHESSSQQSQPKDQTGDSAKQRPAGTRGQHHFSPGPRAPPFRIPDFNWSTLHQLLLSDLLFAVEQDVQVWKTHSSKTVLDFVNASDNHIFVVNTIHMISQLADGLITACGGLLPLLAAATSPSGEMEILEASHGLTLEQAISFLHRLVHLADIMLFASTASLPELEQEKNMASGGILRQCLRMVCTAAVRNCLECRHREFTRGRTRTRSRSGSVTSSPTGLGPNGIQVANPIIQSLINGIRPSTENIVEHLGSQENPVKDPEKLLQEMDINRLRAVVYRDIEETKQAQFLSLAIVYFVSVLMVSKYRDILEPPSIPSTPSTVGVRIGRSASQIEEEEESVSPRRIVTRPDADVAVTRPPEDHAVSRANGEVAASKHGEEKTVSSGEPPAPQPTPDDMGTETASQGDADKVNESEKEEEQGETVPADEKLDSHSEEKSEEAKVDEEGDKANVLRDVVAQAMEEGDTEKEDTEKEETVENGEPETSDQTTDDSGGTEKTQEPVGLEEVSLEEERRNDRPEQDGSQEEAEEFPHPGHQETAQQQQQIPPHTAPDAGDSVKPEEFKRMDADPHAENAIASIQFAGSAEGGGGDGKEERKRPESFDFSKHMPGTVENLPAPEDEGTLTERLERALGTSAPLLREIFVDFAPYLSKTLMGSHGQELLVGGLVTLKQSTSVVELVMLLCSQEWQNSLQKHAGLAFIELVNEGRLLAHATRDHVVRVANEAEFILNRMRAEDVQKHAEFESLCAQSMHERREEEKLCDHLISSARRRDHVIATKLRDKVINIMTNKHGAWGSEDQSGQEFWKLDSWEDDSRRRRRFVRNPYGSTHPEAALKAAIEHGAAEDAVNSAREALHAHLAAMQQKQQQQPDFTDEELMAVDEKELEIEFAGPVALTTPSKLVAPGVVINGTMSITKSELYFELDEEDASNKKIDQK</sequence>
<feature type="domain" description="BEACH-type PH" evidence="2">
    <location>
        <begin position="1980"/>
        <end position="2028"/>
    </location>
</feature>
<dbReference type="PROSITE" id="PS51783">
    <property type="entry name" value="PH_BEACH"/>
    <property type="match status" value="1"/>
</dbReference>
<dbReference type="InterPro" id="IPR010508">
    <property type="entry name" value="NBEA-like_DUF1088"/>
</dbReference>
<proteinExistence type="predicted"/>
<dbReference type="SUPFAM" id="SSF48371">
    <property type="entry name" value="ARM repeat"/>
    <property type="match status" value="1"/>
</dbReference>
<dbReference type="OrthoDB" id="26681at2759"/>
<dbReference type="InterPro" id="IPR031570">
    <property type="entry name" value="NBEA/BDCP_DUF4704"/>
</dbReference>
<dbReference type="Gene3D" id="2.30.29.30">
    <property type="entry name" value="Pleckstrin-homology domain (PH domain)/Phosphotyrosine-binding domain (PTB)"/>
    <property type="match status" value="1"/>
</dbReference>
<dbReference type="Pfam" id="PF20425">
    <property type="entry name" value="Neurobeachin"/>
    <property type="match status" value="1"/>
</dbReference>
<evidence type="ECO:0000313" key="4">
    <source>
        <dbReference type="RefSeq" id="XP_013390376.1"/>
    </source>
</evidence>
<dbReference type="InParanoid" id="A0A1S3HXT8"/>
<feature type="compositionally biased region" description="Basic and acidic residues" evidence="1">
    <location>
        <begin position="995"/>
        <end position="1011"/>
    </location>
</feature>
<dbReference type="InterPro" id="IPR013320">
    <property type="entry name" value="ConA-like_dom_sf"/>
</dbReference>
<feature type="compositionally biased region" description="Basic and acidic residues" evidence="1">
    <location>
        <begin position="1520"/>
        <end position="1535"/>
    </location>
</feature>
<keyword evidence="3" id="KW-1185">Reference proteome</keyword>
<dbReference type="Pfam" id="PF15787">
    <property type="entry name" value="DUF4704"/>
    <property type="match status" value="1"/>
</dbReference>
<reference evidence="4" key="1">
    <citation type="submission" date="2025-08" db="UniProtKB">
        <authorList>
            <consortium name="RefSeq"/>
        </authorList>
    </citation>
    <scope>IDENTIFICATION</scope>
    <source>
        <tissue evidence="4">Gonads</tissue>
    </source>
</reference>
<feature type="region of interest" description="Disordered" evidence="1">
    <location>
        <begin position="1424"/>
        <end position="1652"/>
    </location>
</feature>
<dbReference type="GO" id="GO:0016020">
    <property type="term" value="C:membrane"/>
    <property type="evidence" value="ECO:0007669"/>
    <property type="project" value="TreeGrafter"/>
</dbReference>
<dbReference type="GO" id="GO:0019901">
    <property type="term" value="F:protein kinase binding"/>
    <property type="evidence" value="ECO:0007669"/>
    <property type="project" value="TreeGrafter"/>
</dbReference>
<dbReference type="Pfam" id="PF13385">
    <property type="entry name" value="Laminin_G_3"/>
    <property type="match status" value="1"/>
</dbReference>
<feature type="compositionally biased region" description="Polar residues" evidence="1">
    <location>
        <begin position="935"/>
        <end position="947"/>
    </location>
</feature>
<dbReference type="InterPro" id="IPR050865">
    <property type="entry name" value="BEACH_Domain"/>
</dbReference>
<protein>
    <submittedName>
        <fullName evidence="4">Neurobeachin-like</fullName>
    </submittedName>
</protein>
<dbReference type="InterPro" id="IPR023362">
    <property type="entry name" value="PH-BEACH_dom"/>
</dbReference>
<gene>
    <name evidence="4" type="primary">LOC106158820</name>
</gene>
<dbReference type="Proteomes" id="UP000085678">
    <property type="component" value="Unplaced"/>
</dbReference>
<dbReference type="GO" id="GO:0005829">
    <property type="term" value="C:cytosol"/>
    <property type="evidence" value="ECO:0007669"/>
    <property type="project" value="TreeGrafter"/>
</dbReference>
<dbReference type="Pfam" id="PF06469">
    <property type="entry name" value="DUF1088"/>
    <property type="match status" value="1"/>
</dbReference>
<dbReference type="RefSeq" id="XP_013390376.1">
    <property type="nucleotide sequence ID" value="XM_013534922.1"/>
</dbReference>
<feature type="region of interest" description="Disordered" evidence="1">
    <location>
        <begin position="931"/>
        <end position="1029"/>
    </location>
</feature>
<dbReference type="Gene3D" id="2.60.120.200">
    <property type="match status" value="1"/>
</dbReference>
<dbReference type="SUPFAM" id="SSF49899">
    <property type="entry name" value="Concanavalin A-like lectins/glucanases"/>
    <property type="match status" value="1"/>
</dbReference>
<dbReference type="STRING" id="7574.A0A1S3HXT8"/>
<evidence type="ECO:0000256" key="1">
    <source>
        <dbReference type="SAM" id="MobiDB-lite"/>
    </source>
</evidence>
<dbReference type="FunCoup" id="A0A1S3HXT8">
    <property type="interactions" value="1529"/>
</dbReference>
<feature type="compositionally biased region" description="Polar residues" evidence="1">
    <location>
        <begin position="1012"/>
        <end position="1023"/>
    </location>
</feature>
<feature type="region of interest" description="Disordered" evidence="1">
    <location>
        <begin position="1674"/>
        <end position="1714"/>
    </location>
</feature>
<feature type="compositionally biased region" description="Polar residues" evidence="1">
    <location>
        <begin position="976"/>
        <end position="994"/>
    </location>
</feature>
<accession>A0A1S3HXT8</accession>
<feature type="region of interest" description="Disordered" evidence="1">
    <location>
        <begin position="1053"/>
        <end position="1136"/>
    </location>
</feature>
<dbReference type="GO" id="GO:0008104">
    <property type="term" value="P:intracellular protein localization"/>
    <property type="evidence" value="ECO:0007669"/>
    <property type="project" value="TreeGrafter"/>
</dbReference>